<organism evidence="1 2">
    <name type="scientific">Sedimentisphaera salicampi</name>
    <dbReference type="NCBI Taxonomy" id="1941349"/>
    <lineage>
        <taxon>Bacteria</taxon>
        <taxon>Pseudomonadati</taxon>
        <taxon>Planctomycetota</taxon>
        <taxon>Phycisphaerae</taxon>
        <taxon>Sedimentisphaerales</taxon>
        <taxon>Sedimentisphaeraceae</taxon>
        <taxon>Sedimentisphaera</taxon>
    </lineage>
</organism>
<evidence type="ECO:0000313" key="1">
    <source>
        <dbReference type="EMBL" id="ARN56171.1"/>
    </source>
</evidence>
<dbReference type="RefSeq" id="WP_085754885.1">
    <property type="nucleotide sequence ID" value="NZ_CP021023.1"/>
</dbReference>
<sequence length="373" mass="42368">MIEPLKKLLDHLNSILDPDRQEEIEQRHKRALKWQQTDRLPLVMCYPLDKRADFLPFPHREIFESPEKMFYNELVHAFDTSIAMRDKINDDLPLTVRANFGTVLVASMFGCGVEIADDNPPWARHLESKDEFEKCLDNFDPSDFSSPWMAKAEKTLKVYKQILSEYPKLENMIQIVLPDLQGPLDNAAMVRGSEFFVELLTEPELTAKAMKLAAQAQAKAAERFSSYLTEKVNGFAHQHAAMIRGNILLRNDSSVMISPEMYSEKIAPYDELVLKSMGSGSIHSCGRIGHVAEKFTEIPHCLSVDFGQPEMNDLDTIYSIAKERNISLIRVSVSKEQLISGEVQKRFPTGVSLVYRADSFAEAQELMKQYSGS</sequence>
<gene>
    <name evidence="1" type="ORF">STSP1_00544</name>
</gene>
<dbReference type="InterPro" id="IPR038071">
    <property type="entry name" value="UROD/MetE-like_sf"/>
</dbReference>
<name>A0A1W6LK61_9BACT</name>
<dbReference type="EMBL" id="CP021023">
    <property type="protein sequence ID" value="ARN56171.1"/>
    <property type="molecule type" value="Genomic_DNA"/>
</dbReference>
<dbReference type="AlphaFoldDB" id="A0A1W6LK61"/>
<accession>A0A1W6LK61</accession>
<dbReference type="GO" id="GO:0032259">
    <property type="term" value="P:methylation"/>
    <property type="evidence" value="ECO:0007669"/>
    <property type="project" value="UniProtKB-KW"/>
</dbReference>
<evidence type="ECO:0000313" key="2">
    <source>
        <dbReference type="Proteomes" id="UP000193334"/>
    </source>
</evidence>
<dbReference type="Gene3D" id="3.20.20.210">
    <property type="match status" value="1"/>
</dbReference>
<keyword evidence="2" id="KW-1185">Reference proteome</keyword>
<reference evidence="2" key="1">
    <citation type="submission" date="2017-04" db="EMBL/GenBank/DDBJ databases">
        <title>Comparative genomics and description of representatives of a novel lineage of planctomycetes thriving in anoxic sediments.</title>
        <authorList>
            <person name="Spring S."/>
            <person name="Bunk B."/>
            <person name="Sproer C."/>
        </authorList>
    </citation>
    <scope>NUCLEOTIDE SEQUENCE [LARGE SCALE GENOMIC DNA]</scope>
    <source>
        <strain evidence="2">ST-PulAB-D4</strain>
    </source>
</reference>
<dbReference type="Proteomes" id="UP000193334">
    <property type="component" value="Chromosome"/>
</dbReference>
<dbReference type="GO" id="GO:0008168">
    <property type="term" value="F:methyltransferase activity"/>
    <property type="evidence" value="ECO:0007669"/>
    <property type="project" value="UniProtKB-KW"/>
</dbReference>
<dbReference type="STRING" id="1941349.STSP1_00544"/>
<keyword evidence="1" id="KW-0489">Methyltransferase</keyword>
<dbReference type="KEGG" id="pbp:STSP1_00544"/>
<dbReference type="SUPFAM" id="SSF51726">
    <property type="entry name" value="UROD/MetE-like"/>
    <property type="match status" value="1"/>
</dbReference>
<keyword evidence="1" id="KW-0808">Transferase</keyword>
<protein>
    <submittedName>
        <fullName evidence="1">Methylcobalamin:coenzyme M methyltransferase</fullName>
    </submittedName>
</protein>
<proteinExistence type="predicted"/>